<organism evidence="3 4">
    <name type="scientific">Chamaesiphon polymorphus CCALA 037</name>
    <dbReference type="NCBI Taxonomy" id="2107692"/>
    <lineage>
        <taxon>Bacteria</taxon>
        <taxon>Bacillati</taxon>
        <taxon>Cyanobacteriota</taxon>
        <taxon>Cyanophyceae</taxon>
        <taxon>Gomontiellales</taxon>
        <taxon>Chamaesiphonaceae</taxon>
        <taxon>Chamaesiphon</taxon>
    </lineage>
</organism>
<dbReference type="Pfam" id="PF04966">
    <property type="entry name" value="OprB"/>
    <property type="match status" value="1"/>
</dbReference>
<dbReference type="GO" id="GO:0008643">
    <property type="term" value="P:carbohydrate transport"/>
    <property type="evidence" value="ECO:0007669"/>
    <property type="project" value="InterPro"/>
</dbReference>
<protein>
    <submittedName>
        <fullName evidence="3">Carbohydrate porin</fullName>
    </submittedName>
</protein>
<sequence>MTFNHSTTADTGLFTSTPPPLVSTKKDPRSSNPPITTGQYSLLLRLQQRYTSPPNFTTKPPNNRSEFAIAIQSIVDRIEDSQLAISPPDLAAIEELKIAFAPELATLPNRETRKKSADLFANSQIDIWGQSCVSNCVSNNHRTISPAPAKISNTQPAEPSNPTRKTTYPIGTKLSGEVLLSGVAIGGNPIPDDDNNDRRVAAGYRARLNINTSFTGFDRLRVRFQKSDLPAVNRVTGSDMSRLSYQGNTRGRFVLNRLEYRFPIDNKTEIFATAKGGNLATFGDSLNPHLDSGSEGTISRFGVRNPIYRQGRGAGFGITHKLGSSVTLGLGYLADDIDRLETGLFGGAYGAIAQITYKPNPQFGIGVNYIKSFNRLDTNTGSDRANDPFDDNSNAIAADAFGVQSSVQIAPNVYLGGWAGLTRAQAIDLPGNPTANIFNWAATLSFVDISGKDSLAGIIIGQPPKVTSNQFTANGASYSDPDTSLHLEAFYRWPIAENIATTAGILIITNPDHNAANDTTYVGVIRTLLEF</sequence>
<accession>A0A2T1GA95</accession>
<proteinExistence type="inferred from homology"/>
<feature type="region of interest" description="Disordered" evidence="2">
    <location>
        <begin position="1"/>
        <end position="37"/>
    </location>
</feature>
<dbReference type="GO" id="GO:0016020">
    <property type="term" value="C:membrane"/>
    <property type="evidence" value="ECO:0007669"/>
    <property type="project" value="InterPro"/>
</dbReference>
<dbReference type="PANTHER" id="PTHR43308">
    <property type="entry name" value="OUTER MEMBRANE PROTEIN ALPHA-RELATED"/>
    <property type="match status" value="1"/>
</dbReference>
<dbReference type="Proteomes" id="UP000238937">
    <property type="component" value="Unassembled WGS sequence"/>
</dbReference>
<comment type="caution">
    <text evidence="3">The sequence shown here is derived from an EMBL/GenBank/DDBJ whole genome shotgun (WGS) entry which is preliminary data.</text>
</comment>
<dbReference type="InterPro" id="IPR047684">
    <property type="entry name" value="Por_som-like"/>
</dbReference>
<dbReference type="NCBIfam" id="NF033921">
    <property type="entry name" value="por_somb"/>
    <property type="match status" value="1"/>
</dbReference>
<keyword evidence="4" id="KW-1185">Reference proteome</keyword>
<dbReference type="EMBL" id="PVWO01000281">
    <property type="protein sequence ID" value="PSB54182.1"/>
    <property type="molecule type" value="Genomic_DNA"/>
</dbReference>
<dbReference type="RefSeq" id="WP_106308316.1">
    <property type="nucleotide sequence ID" value="NZ_PVWO01000281.1"/>
</dbReference>
<gene>
    <name evidence="3" type="ORF">C7B77_18945</name>
</gene>
<evidence type="ECO:0000313" key="3">
    <source>
        <dbReference type="EMBL" id="PSB54182.1"/>
    </source>
</evidence>
<evidence type="ECO:0000256" key="1">
    <source>
        <dbReference type="RuleBase" id="RU363072"/>
    </source>
</evidence>
<comment type="similarity">
    <text evidence="1">Belongs to the OprB family.</text>
</comment>
<dbReference type="OrthoDB" id="474791at2"/>
<evidence type="ECO:0000313" key="4">
    <source>
        <dbReference type="Proteomes" id="UP000238937"/>
    </source>
</evidence>
<dbReference type="InterPro" id="IPR007049">
    <property type="entry name" value="Carb-sel_porin_OprB"/>
</dbReference>
<feature type="compositionally biased region" description="Polar residues" evidence="2">
    <location>
        <begin position="1"/>
        <end position="16"/>
    </location>
</feature>
<dbReference type="PANTHER" id="PTHR43308:SF1">
    <property type="entry name" value="OUTER MEMBRANE PROTEIN ALPHA"/>
    <property type="match status" value="1"/>
</dbReference>
<feature type="compositionally biased region" description="Polar residues" evidence="2">
    <location>
        <begin position="151"/>
        <end position="166"/>
    </location>
</feature>
<name>A0A2T1GA95_9CYAN</name>
<dbReference type="InterPro" id="IPR051465">
    <property type="entry name" value="Cell_Envelope_Struct_Comp"/>
</dbReference>
<feature type="region of interest" description="Disordered" evidence="2">
    <location>
        <begin position="146"/>
        <end position="169"/>
    </location>
</feature>
<evidence type="ECO:0000256" key="2">
    <source>
        <dbReference type="SAM" id="MobiDB-lite"/>
    </source>
</evidence>
<reference evidence="3 4" key="1">
    <citation type="submission" date="2018-03" db="EMBL/GenBank/DDBJ databases">
        <title>The ancient ancestry and fast evolution of plastids.</title>
        <authorList>
            <person name="Moore K.R."/>
            <person name="Magnabosco C."/>
            <person name="Momper L."/>
            <person name="Gold D.A."/>
            <person name="Bosak T."/>
            <person name="Fournier G.P."/>
        </authorList>
    </citation>
    <scope>NUCLEOTIDE SEQUENCE [LARGE SCALE GENOMIC DNA]</scope>
    <source>
        <strain evidence="3 4">CCALA 037</strain>
    </source>
</reference>
<dbReference type="AlphaFoldDB" id="A0A2T1GA95"/>
<dbReference type="GO" id="GO:0015288">
    <property type="term" value="F:porin activity"/>
    <property type="evidence" value="ECO:0007669"/>
    <property type="project" value="InterPro"/>
</dbReference>